<dbReference type="KEGG" id="bor:COCMIDRAFT_28771"/>
<dbReference type="EMBL" id="KI964054">
    <property type="protein sequence ID" value="EUC42647.1"/>
    <property type="molecule type" value="Genomic_DNA"/>
</dbReference>
<feature type="region of interest" description="Disordered" evidence="1">
    <location>
        <begin position="72"/>
        <end position="107"/>
    </location>
</feature>
<dbReference type="RefSeq" id="XP_007690839.1">
    <property type="nucleotide sequence ID" value="XM_007692649.1"/>
</dbReference>
<protein>
    <submittedName>
        <fullName evidence="2">Uncharacterized protein</fullName>
    </submittedName>
</protein>
<gene>
    <name evidence="2" type="ORF">COCMIDRAFT_28771</name>
</gene>
<evidence type="ECO:0000256" key="1">
    <source>
        <dbReference type="SAM" id="MobiDB-lite"/>
    </source>
</evidence>
<feature type="region of interest" description="Disordered" evidence="1">
    <location>
        <begin position="47"/>
        <end position="66"/>
    </location>
</feature>
<sequence length="150" mass="16446">MVRAMVPALIEANGNTKSDTDWEMLRIGPVFSVGTWIQGCGWRRVIPDDEDGDDKRGSHNQGTLQRRCKEAVFGSGSGSGSGDGGVGGVWSGDHSLLSSRPGRPRKERWRRRLEPGWTKKALLPRASGERWVFTYMYGRLGLSGLVGSRG</sequence>
<reference evidence="2 3" key="1">
    <citation type="journal article" date="2013" name="PLoS Genet.">
        <title>Comparative genome structure, secondary metabolite, and effector coding capacity across Cochliobolus pathogens.</title>
        <authorList>
            <person name="Condon B.J."/>
            <person name="Leng Y."/>
            <person name="Wu D."/>
            <person name="Bushley K.E."/>
            <person name="Ohm R.A."/>
            <person name="Otillar R."/>
            <person name="Martin J."/>
            <person name="Schackwitz W."/>
            <person name="Grimwood J."/>
            <person name="MohdZainudin N."/>
            <person name="Xue C."/>
            <person name="Wang R."/>
            <person name="Manning V.A."/>
            <person name="Dhillon B."/>
            <person name="Tu Z.J."/>
            <person name="Steffenson B.J."/>
            <person name="Salamov A."/>
            <person name="Sun H."/>
            <person name="Lowry S."/>
            <person name="LaButti K."/>
            <person name="Han J."/>
            <person name="Copeland A."/>
            <person name="Lindquist E."/>
            <person name="Barry K."/>
            <person name="Schmutz J."/>
            <person name="Baker S.E."/>
            <person name="Ciuffetti L.M."/>
            <person name="Grigoriev I.V."/>
            <person name="Zhong S."/>
            <person name="Turgeon B.G."/>
        </authorList>
    </citation>
    <scope>NUCLEOTIDE SEQUENCE [LARGE SCALE GENOMIC DNA]</scope>
    <source>
        <strain evidence="2 3">ATCC 44560</strain>
    </source>
</reference>
<dbReference type="HOGENOM" id="CLU_1740176_0_0_1"/>
<keyword evidence="3" id="KW-1185">Reference proteome</keyword>
<name>W6YT57_COCMI</name>
<accession>W6YT57</accession>
<dbReference type="GeneID" id="19121376"/>
<evidence type="ECO:0000313" key="2">
    <source>
        <dbReference type="EMBL" id="EUC42647.1"/>
    </source>
</evidence>
<feature type="compositionally biased region" description="Gly residues" evidence="1">
    <location>
        <begin position="75"/>
        <end position="90"/>
    </location>
</feature>
<organism evidence="2 3">
    <name type="scientific">Bipolaris oryzae ATCC 44560</name>
    <dbReference type="NCBI Taxonomy" id="930090"/>
    <lineage>
        <taxon>Eukaryota</taxon>
        <taxon>Fungi</taxon>
        <taxon>Dikarya</taxon>
        <taxon>Ascomycota</taxon>
        <taxon>Pezizomycotina</taxon>
        <taxon>Dothideomycetes</taxon>
        <taxon>Pleosporomycetidae</taxon>
        <taxon>Pleosporales</taxon>
        <taxon>Pleosporineae</taxon>
        <taxon>Pleosporaceae</taxon>
        <taxon>Bipolaris</taxon>
    </lineage>
</organism>
<proteinExistence type="predicted"/>
<evidence type="ECO:0000313" key="3">
    <source>
        <dbReference type="Proteomes" id="UP000054032"/>
    </source>
</evidence>
<dbReference type="AlphaFoldDB" id="W6YT57"/>
<dbReference type="Proteomes" id="UP000054032">
    <property type="component" value="Unassembled WGS sequence"/>
</dbReference>